<dbReference type="AlphaFoldDB" id="A0A4P9Z8C7"/>
<dbReference type="EMBL" id="ML004610">
    <property type="protein sequence ID" value="RKP28758.1"/>
    <property type="molecule type" value="Genomic_DNA"/>
</dbReference>
<dbReference type="Proteomes" id="UP000268321">
    <property type="component" value="Unassembled WGS sequence"/>
</dbReference>
<dbReference type="OrthoDB" id="206213at2759"/>
<protein>
    <submittedName>
        <fullName evidence="1">Uncharacterized protein</fullName>
    </submittedName>
</protein>
<evidence type="ECO:0000313" key="1">
    <source>
        <dbReference type="EMBL" id="RKP28758.1"/>
    </source>
</evidence>
<reference evidence="2" key="1">
    <citation type="journal article" date="2018" name="Nat. Microbiol.">
        <title>Leveraging single-cell genomics to expand the fungal tree of life.</title>
        <authorList>
            <person name="Ahrendt S.R."/>
            <person name="Quandt C.A."/>
            <person name="Ciobanu D."/>
            <person name="Clum A."/>
            <person name="Salamov A."/>
            <person name="Andreopoulos B."/>
            <person name="Cheng J.F."/>
            <person name="Woyke T."/>
            <person name="Pelin A."/>
            <person name="Henrissat B."/>
            <person name="Reynolds N.K."/>
            <person name="Benny G.L."/>
            <person name="Smith M.E."/>
            <person name="James T.Y."/>
            <person name="Grigoriev I.V."/>
        </authorList>
    </citation>
    <scope>NUCLEOTIDE SEQUENCE [LARGE SCALE GENOMIC DNA]</scope>
    <source>
        <strain evidence="2">Baker2002</strain>
    </source>
</reference>
<evidence type="ECO:0000313" key="2">
    <source>
        <dbReference type="Proteomes" id="UP000268321"/>
    </source>
</evidence>
<proteinExistence type="predicted"/>
<sequence length="114" mass="13411">MDKERERKKQKLYEWGNLGSRRDSVTNQKVFDVWGLTANILHDLAEIVYRGNKGREIGEEELIWSIWHFGGQMRAKERYEVEARLILSVPGDGVSFGEILPRSEFNRLKPLYKM</sequence>
<accession>A0A4P9Z8C7</accession>
<gene>
    <name evidence="1" type="ORF">METBISCDRAFT_28809</name>
</gene>
<keyword evidence="2" id="KW-1185">Reference proteome</keyword>
<organism evidence="1 2">
    <name type="scientific">Metschnikowia bicuspidata</name>
    <dbReference type="NCBI Taxonomy" id="27322"/>
    <lineage>
        <taxon>Eukaryota</taxon>
        <taxon>Fungi</taxon>
        <taxon>Dikarya</taxon>
        <taxon>Ascomycota</taxon>
        <taxon>Saccharomycotina</taxon>
        <taxon>Pichiomycetes</taxon>
        <taxon>Metschnikowiaceae</taxon>
        <taxon>Metschnikowia</taxon>
    </lineage>
</organism>
<name>A0A4P9Z8C7_9ASCO</name>